<evidence type="ECO:0000313" key="4">
    <source>
        <dbReference type="EMBL" id="GAW81525.1"/>
    </source>
</evidence>
<evidence type="ECO:0000256" key="1">
    <source>
        <dbReference type="SAM" id="MobiDB-lite"/>
    </source>
</evidence>
<name>X2CMP5_PLAGO</name>
<keyword evidence="4" id="KW-0477">Merozoite</keyword>
<feature type="chain" id="PRO_5011954839" evidence="2">
    <location>
        <begin position="19"/>
        <end position="332"/>
    </location>
</feature>
<dbReference type="Proteomes" id="UP000195521">
    <property type="component" value="Unassembled WGS sequence"/>
</dbReference>
<reference evidence="3" key="1">
    <citation type="journal article" date="2014" name="Mol. Phylogenet. Evol.">
        <title>The origin and diversification of the merozoite surface protein 3 (msp3) multi-gene family in Plasmodium vivax and related parasites.</title>
        <authorList>
            <person name="Rice B.L."/>
            <person name="Acosta M.M."/>
            <person name="Pacheco M.A."/>
            <person name="Carlton J.M."/>
            <person name="Barnwell J.W."/>
            <person name="Escalante A.A."/>
        </authorList>
    </citation>
    <scope>NUCLEOTIDE SEQUENCE</scope>
    <source>
        <strain evidence="3">Garnham</strain>
    </source>
</reference>
<feature type="region of interest" description="Disordered" evidence="1">
    <location>
        <begin position="194"/>
        <end position="303"/>
    </location>
</feature>
<accession>X2CMP5</accession>
<evidence type="ECO:0000313" key="5">
    <source>
        <dbReference type="Proteomes" id="UP000195521"/>
    </source>
</evidence>
<evidence type="ECO:0000313" key="3">
    <source>
        <dbReference type="EMBL" id="AGR50725.1"/>
    </source>
</evidence>
<gene>
    <name evidence="3" type="primary">MSP3G</name>
    <name evidence="4" type="ORF">PGO_102830</name>
</gene>
<dbReference type="OrthoDB" id="10584716at2759"/>
<organism evidence="3">
    <name type="scientific">Plasmodium gonderi</name>
    <dbReference type="NCBI Taxonomy" id="77519"/>
    <lineage>
        <taxon>Eukaryota</taxon>
        <taxon>Sar</taxon>
        <taxon>Alveolata</taxon>
        <taxon>Apicomplexa</taxon>
        <taxon>Aconoidasida</taxon>
        <taxon>Haemosporida</taxon>
        <taxon>Plasmodiidae</taxon>
        <taxon>Plasmodium</taxon>
        <taxon>Plasmodium (Plasmodium)</taxon>
    </lineage>
</organism>
<reference evidence="5" key="3">
    <citation type="submission" date="2017-04" db="EMBL/GenBank/DDBJ databases">
        <title>Plasmodium gonderi genome.</title>
        <authorList>
            <person name="Arisue N."/>
            <person name="Honma H."/>
            <person name="Kawai S."/>
            <person name="Tougan T."/>
            <person name="Tanabe K."/>
            <person name="Horii T."/>
        </authorList>
    </citation>
    <scope>NUCLEOTIDE SEQUENCE [LARGE SCALE GENOMIC DNA]</scope>
    <source>
        <strain evidence="5">ATCC 30045</strain>
    </source>
</reference>
<keyword evidence="2" id="KW-0732">Signal</keyword>
<evidence type="ECO:0000256" key="2">
    <source>
        <dbReference type="SAM" id="SignalP"/>
    </source>
</evidence>
<feature type="signal peptide" evidence="2">
    <location>
        <begin position="1"/>
        <end position="18"/>
    </location>
</feature>
<reference evidence="4" key="2">
    <citation type="journal article" date="2017" name="Genome Announc.">
        <title>Draft Genome Sequence of Plasmodium gonderi, a Malaria Parasite of African Old World Monkeys.</title>
        <authorList>
            <person name="Honma H."/>
            <person name="Kawai S."/>
            <person name="Motooka D."/>
            <person name="Nakamura S."/>
            <person name="Tougan T."/>
            <person name="Horii T."/>
            <person name="Arisue N."/>
        </authorList>
    </citation>
    <scope>NUCLEOTIDE SEQUENCE</scope>
    <source>
        <strain evidence="4">ATCC 30045</strain>
    </source>
</reference>
<keyword evidence="5" id="KW-1185">Reference proteome</keyword>
<feature type="compositionally biased region" description="Basic and acidic residues" evidence="1">
    <location>
        <begin position="252"/>
        <end position="280"/>
    </location>
</feature>
<dbReference type="OMA" id="MKRIWSF"/>
<sequence length="332" mass="36734">MKQIWSTIFFIFFLNIFALEYNVVNNEIINLRNSGARNNVTSDNKSASSSSIASASANDENQIQKLAEEAELLSMETKMLVELASQAVEQVKRYFIKNTQIIDADLSEMESGFAKEDTIRASKDAAAAAERARVATTVAEAMEAKEDAERAKYLAERSAGIAKEEAKTALTLSGKTNEVSELEKIKIPIPDNEKPKTAVVKRPIIPKQPSSITKQVEVKESPAPPQKSAVTTQDNVKTKVTPAASEPAKANKPTENKSATDVKNQDSKNKTELLHEEKNITSDLYNTKSNQEKKDEPVSQSESTQGNIFYRVGKGILNKIKAFFSFFKYLLF</sequence>
<dbReference type="AlphaFoldDB" id="X2CMP5"/>
<dbReference type="EMBL" id="BDQF01000011">
    <property type="protein sequence ID" value="GAW81525.1"/>
    <property type="molecule type" value="Genomic_DNA"/>
</dbReference>
<dbReference type="EMBL" id="KC907623">
    <property type="protein sequence ID" value="AGR50725.1"/>
    <property type="molecule type" value="Genomic_DNA"/>
</dbReference>
<proteinExistence type="predicted"/>
<protein>
    <submittedName>
        <fullName evidence="3">MSP3-like protein</fullName>
    </submittedName>
    <submittedName>
        <fullName evidence="4">Merozoite surface protein 3</fullName>
    </submittedName>
</protein>